<keyword evidence="5" id="KW-1185">Reference proteome</keyword>
<dbReference type="InterPro" id="IPR036513">
    <property type="entry name" value="STAS_dom_sf"/>
</dbReference>
<dbReference type="Pfam" id="PF01740">
    <property type="entry name" value="STAS"/>
    <property type="match status" value="1"/>
</dbReference>
<dbReference type="InterPro" id="IPR002645">
    <property type="entry name" value="STAS_dom"/>
</dbReference>
<organism evidence="4 5">
    <name type="scientific">Amycolatopsis plumensis</name>
    <dbReference type="NCBI Taxonomy" id="236508"/>
    <lineage>
        <taxon>Bacteria</taxon>
        <taxon>Bacillati</taxon>
        <taxon>Actinomycetota</taxon>
        <taxon>Actinomycetes</taxon>
        <taxon>Pseudonocardiales</taxon>
        <taxon>Pseudonocardiaceae</taxon>
        <taxon>Amycolatopsis</taxon>
    </lineage>
</organism>
<dbReference type="NCBIfam" id="TIGR00377">
    <property type="entry name" value="ant_ant_sig"/>
    <property type="match status" value="1"/>
</dbReference>
<dbReference type="PROSITE" id="PS50801">
    <property type="entry name" value="STAS"/>
    <property type="match status" value="1"/>
</dbReference>
<evidence type="ECO:0000256" key="1">
    <source>
        <dbReference type="ARBA" id="ARBA00009013"/>
    </source>
</evidence>
<evidence type="ECO:0000256" key="2">
    <source>
        <dbReference type="RuleBase" id="RU003749"/>
    </source>
</evidence>
<dbReference type="InterPro" id="IPR003658">
    <property type="entry name" value="Anti-sigma_ant"/>
</dbReference>
<sequence length="136" mass="14226">MEPPTPPTLAVAVRSIGDIAVLEADGDVDHVVRTMLRAAMAAALARGPRALVVDLSRVAFFASAGLSALAWLHGAAGEAGIEVTLVATQRSVLRPLALTRVDDLFDIHPTVDAAVEHLGAPEFPGPRHPEIGDSQR</sequence>
<feature type="domain" description="STAS" evidence="3">
    <location>
        <begin position="9"/>
        <end position="118"/>
    </location>
</feature>
<dbReference type="SUPFAM" id="SSF52091">
    <property type="entry name" value="SpoIIaa-like"/>
    <property type="match status" value="1"/>
</dbReference>
<dbReference type="PANTHER" id="PTHR33495">
    <property type="entry name" value="ANTI-SIGMA FACTOR ANTAGONIST TM_1081-RELATED-RELATED"/>
    <property type="match status" value="1"/>
</dbReference>
<evidence type="ECO:0000259" key="3">
    <source>
        <dbReference type="PROSITE" id="PS50801"/>
    </source>
</evidence>
<gene>
    <name evidence="4" type="ORF">ACFFTO_31235</name>
</gene>
<dbReference type="EMBL" id="JBHMBK010000028">
    <property type="protein sequence ID" value="MFB9688672.1"/>
    <property type="molecule type" value="Genomic_DNA"/>
</dbReference>
<protein>
    <recommendedName>
        <fullName evidence="2">Anti-sigma factor antagonist</fullName>
    </recommendedName>
</protein>
<dbReference type="RefSeq" id="WP_378201086.1">
    <property type="nucleotide sequence ID" value="NZ_JBHMBK010000028.1"/>
</dbReference>
<dbReference type="PANTHER" id="PTHR33495:SF2">
    <property type="entry name" value="ANTI-SIGMA FACTOR ANTAGONIST TM_1081-RELATED"/>
    <property type="match status" value="1"/>
</dbReference>
<dbReference type="Gene3D" id="3.30.750.24">
    <property type="entry name" value="STAS domain"/>
    <property type="match status" value="1"/>
</dbReference>
<accession>A0ABV5UBC3</accession>
<comment type="similarity">
    <text evidence="1 2">Belongs to the anti-sigma-factor antagonist family.</text>
</comment>
<evidence type="ECO:0000313" key="4">
    <source>
        <dbReference type="EMBL" id="MFB9688672.1"/>
    </source>
</evidence>
<dbReference type="Proteomes" id="UP001589535">
    <property type="component" value="Unassembled WGS sequence"/>
</dbReference>
<dbReference type="CDD" id="cd07043">
    <property type="entry name" value="STAS_anti-anti-sigma_factors"/>
    <property type="match status" value="1"/>
</dbReference>
<name>A0ABV5UBC3_9PSEU</name>
<reference evidence="4 5" key="1">
    <citation type="submission" date="2024-09" db="EMBL/GenBank/DDBJ databases">
        <authorList>
            <person name="Sun Q."/>
            <person name="Mori K."/>
        </authorList>
    </citation>
    <scope>NUCLEOTIDE SEQUENCE [LARGE SCALE GENOMIC DNA]</scope>
    <source>
        <strain evidence="4 5">JCM 13852</strain>
    </source>
</reference>
<proteinExistence type="inferred from homology"/>
<evidence type="ECO:0000313" key="5">
    <source>
        <dbReference type="Proteomes" id="UP001589535"/>
    </source>
</evidence>
<comment type="caution">
    <text evidence="4">The sequence shown here is derived from an EMBL/GenBank/DDBJ whole genome shotgun (WGS) entry which is preliminary data.</text>
</comment>